<evidence type="ECO:0000256" key="5">
    <source>
        <dbReference type="ARBA" id="ARBA00022833"/>
    </source>
</evidence>
<evidence type="ECO:0000256" key="6">
    <source>
        <dbReference type="ARBA" id="ARBA00023015"/>
    </source>
</evidence>
<evidence type="ECO:0000256" key="9">
    <source>
        <dbReference type="PROSITE-ProRule" id="PRU00042"/>
    </source>
</evidence>
<feature type="compositionally biased region" description="Polar residues" evidence="10">
    <location>
        <begin position="181"/>
        <end position="195"/>
    </location>
</feature>
<evidence type="ECO:0000256" key="7">
    <source>
        <dbReference type="ARBA" id="ARBA00023163"/>
    </source>
</evidence>
<dbReference type="PANTHER" id="PTHR24394">
    <property type="entry name" value="ZINC FINGER PROTEIN"/>
    <property type="match status" value="1"/>
</dbReference>
<evidence type="ECO:0000256" key="10">
    <source>
        <dbReference type="SAM" id="MobiDB-lite"/>
    </source>
</evidence>
<dbReference type="Gene3D" id="3.30.160.60">
    <property type="entry name" value="Classic Zinc Finger"/>
    <property type="match status" value="7"/>
</dbReference>
<dbReference type="RefSeq" id="XP_022252669.1">
    <property type="nucleotide sequence ID" value="XM_022396961.1"/>
</dbReference>
<comment type="subcellular location">
    <subcellularLocation>
        <location evidence="1">Nucleus</location>
    </subcellularLocation>
</comment>
<feature type="domain" description="C2H2-type" evidence="11">
    <location>
        <begin position="25"/>
        <end position="52"/>
    </location>
</feature>
<evidence type="ECO:0000313" key="13">
    <source>
        <dbReference type="RefSeq" id="XP_022252669.1"/>
    </source>
</evidence>
<accession>A0ABM1T9W3</accession>
<keyword evidence="2" id="KW-0479">Metal-binding</keyword>
<feature type="region of interest" description="Disordered" evidence="10">
    <location>
        <begin position="713"/>
        <end position="744"/>
    </location>
</feature>
<evidence type="ECO:0000259" key="11">
    <source>
        <dbReference type="PROSITE" id="PS50157"/>
    </source>
</evidence>
<feature type="domain" description="C2H2-type" evidence="11">
    <location>
        <begin position="971"/>
        <end position="998"/>
    </location>
</feature>
<name>A0ABM1T9W3_LIMPO</name>
<evidence type="ECO:0000256" key="2">
    <source>
        <dbReference type="ARBA" id="ARBA00022723"/>
    </source>
</evidence>
<evidence type="ECO:0000256" key="4">
    <source>
        <dbReference type="ARBA" id="ARBA00022771"/>
    </source>
</evidence>
<feature type="compositionally biased region" description="Low complexity" evidence="10">
    <location>
        <begin position="713"/>
        <end position="723"/>
    </location>
</feature>
<feature type="domain" description="C2H2-type" evidence="11">
    <location>
        <begin position="464"/>
        <end position="491"/>
    </location>
</feature>
<keyword evidence="5" id="KW-0862">Zinc</keyword>
<keyword evidence="4 9" id="KW-0863">Zinc-finger</keyword>
<dbReference type="Pfam" id="PF00096">
    <property type="entry name" value="zf-C2H2"/>
    <property type="match status" value="6"/>
</dbReference>
<keyword evidence="8" id="KW-0539">Nucleus</keyword>
<dbReference type="InterPro" id="IPR036236">
    <property type="entry name" value="Znf_C2H2_sf"/>
</dbReference>
<reference evidence="13" key="1">
    <citation type="submission" date="2025-08" db="UniProtKB">
        <authorList>
            <consortium name="RefSeq"/>
        </authorList>
    </citation>
    <scope>IDENTIFICATION</scope>
    <source>
        <tissue evidence="13">Muscle</tissue>
    </source>
</reference>
<proteinExistence type="predicted"/>
<dbReference type="PROSITE" id="PS00028">
    <property type="entry name" value="ZINC_FINGER_C2H2_1"/>
    <property type="match status" value="8"/>
</dbReference>
<feature type="region of interest" description="Disordered" evidence="10">
    <location>
        <begin position="181"/>
        <end position="207"/>
    </location>
</feature>
<feature type="domain" description="C2H2-type" evidence="11">
    <location>
        <begin position="1029"/>
        <end position="1057"/>
    </location>
</feature>
<feature type="domain" description="C2H2-type" evidence="11">
    <location>
        <begin position="943"/>
        <end position="970"/>
    </location>
</feature>
<feature type="domain" description="C2H2-type" evidence="11">
    <location>
        <begin position="259"/>
        <end position="282"/>
    </location>
</feature>
<feature type="domain" description="C2H2-type" evidence="11">
    <location>
        <begin position="640"/>
        <end position="668"/>
    </location>
</feature>
<sequence>MSSKDYIELISSKIPRRKYLRGGEKVCEVCYKQTKSPSDLERHMRIHTGEKPFFCLECKKTFKSKRSQESHQFICHGITHGMSATRIALLSNQQRKQISYQHAENDVSDECTVFCPSVLAKSNTIEENVEFKNTCTSNESCATISKAMKGEMSKHAEELEHLTAKDQSLMLEVNTRITSSLPQGINESNHATVQTEESESDNSLMYGISVGDDTMKKTEKKELGVLEKYHNKFHDDGIAFSGDSAVTLDHPHQTILNPYVCDICHRDFKSAYSLNYHLRAAHGRMVELIPALEMRLAKRKRCRSLTSQHILQSKMNTEISVKHNELQVLPSFSHSNNIIKTVSSSVVSAPTFTYGTGCYNKVNCKDFLDQQNSTDFNHNQTTDIVSGHLTSPYSSSQSFDEDNEKQDRVSGSLQILLPNFLLSGGVMTRDSATVWQTVTIQTETPVASKLEGVHSNTGQRFALYKCCLCGDAFPGLRLLCSHLAVHNQTSKDYDCEKCGAVFKWRSEFDIHQRVHRVTDNRTTPTLTDSSQTRGLASYTDELYDSVTNIASSVSVTDDHIPNIARCSQIATNSDVDLCTSTVTSNSSAEDKKALIPDDSSKAKDPKLVKSVFQCRYCPKSFDRVFSMQRHERIHTGVKPCYCKECGRGFSEKRNLRHHIIRFHSESNQKEILRRGRGKSREKCSNNSLKRVSFLKKAAVRILNSVDQQKIESSITTIGSHGSSDPSQENITCPKSRRYTEPKGSSEQSFICKKETISMCENNNFQSDLNINFIEKTLESFTPNHSILLFDQNKNDGYSNTIQEKSDTPYSSHELNEKELLKDPKRSLIGNRRKKHPLRLLRNQADLKHGSQHIEITSQPKIENYNMTTEADSKQDMKQSSPLESITDVGMKAENCGAQVNSNLAGQHGAFFSSYNPRLGVINKPIVRTKACNPQIGPDGKFVYPCSYCHKTFCSTSDLNRHMDFHEDIRPFKCPYCTYCSRTNSQLKVHMMRHQGIKEHLCRTCNYNGVTRSDLNRHCKTRAHILRAQHICLNCGLGFYSTALLQEHVALFHSYKEALHNNDGHNSSKSQEPKVLTDQT</sequence>
<dbReference type="PROSITE" id="PS50157">
    <property type="entry name" value="ZINC_FINGER_C2H2_2"/>
    <property type="match status" value="9"/>
</dbReference>
<evidence type="ECO:0000256" key="1">
    <source>
        <dbReference type="ARBA" id="ARBA00004123"/>
    </source>
</evidence>
<feature type="domain" description="C2H2-type" evidence="11">
    <location>
        <begin position="612"/>
        <end position="639"/>
    </location>
</feature>
<keyword evidence="6" id="KW-0805">Transcription regulation</keyword>
<keyword evidence="3" id="KW-0677">Repeat</keyword>
<dbReference type="SUPFAM" id="SSF57667">
    <property type="entry name" value="beta-beta-alpha zinc fingers"/>
    <property type="match status" value="4"/>
</dbReference>
<dbReference type="PANTHER" id="PTHR24394:SF48">
    <property type="entry name" value="ZINC FINGER PROTEIN 771"/>
    <property type="match status" value="1"/>
</dbReference>
<evidence type="ECO:0000313" key="12">
    <source>
        <dbReference type="Proteomes" id="UP000694941"/>
    </source>
</evidence>
<dbReference type="Proteomes" id="UP000694941">
    <property type="component" value="Unplaced"/>
</dbReference>
<dbReference type="InterPro" id="IPR013087">
    <property type="entry name" value="Znf_C2H2_type"/>
</dbReference>
<organism evidence="12 13">
    <name type="scientific">Limulus polyphemus</name>
    <name type="common">Atlantic horseshoe crab</name>
    <dbReference type="NCBI Taxonomy" id="6850"/>
    <lineage>
        <taxon>Eukaryota</taxon>
        <taxon>Metazoa</taxon>
        <taxon>Ecdysozoa</taxon>
        <taxon>Arthropoda</taxon>
        <taxon>Chelicerata</taxon>
        <taxon>Merostomata</taxon>
        <taxon>Xiphosura</taxon>
        <taxon>Limulidae</taxon>
        <taxon>Limulus</taxon>
    </lineage>
</organism>
<evidence type="ECO:0000256" key="3">
    <source>
        <dbReference type="ARBA" id="ARBA00022737"/>
    </source>
</evidence>
<keyword evidence="7" id="KW-0804">Transcription</keyword>
<dbReference type="SMART" id="SM00355">
    <property type="entry name" value="ZnF_C2H2"/>
    <property type="match status" value="11"/>
</dbReference>
<protein>
    <submittedName>
        <fullName evidence="13">Zinc finger protein Xfin-like isoform X1</fullName>
    </submittedName>
</protein>
<keyword evidence="12" id="KW-1185">Reference proteome</keyword>
<dbReference type="GeneID" id="106468618"/>
<feature type="domain" description="C2H2-type" evidence="11">
    <location>
        <begin position="493"/>
        <end position="515"/>
    </location>
</feature>
<evidence type="ECO:0000256" key="8">
    <source>
        <dbReference type="ARBA" id="ARBA00023242"/>
    </source>
</evidence>
<gene>
    <name evidence="13" type="primary">LOC106468618</name>
</gene>